<sequence length="242" mass="26225">MATTKVYIVTNADRGVGSALVEVLARKHEDIVIYAGVCSPSNATELKGLASQFPGKIEIAEVATGDENTNETLAETIQEKHGYVDVAIYNAGITNDVASANDVSPNVFREHLEGNAITVLVLYQAMSALLKESKSKPKFIAVSTEAAHTNEDMVGSFDYGAYSASKATLNYICRKIHYENSWLVALPIAPGAIKNAPEKDIPDELFITAEASAAAIVKIVDYATREKEGGQFMRYDGMRLDW</sequence>
<dbReference type="SUPFAM" id="SSF51735">
    <property type="entry name" value="NAD(P)-binding Rossmann-fold domains"/>
    <property type="match status" value="1"/>
</dbReference>
<comment type="similarity">
    <text evidence="1">Belongs to the short-chain dehydrogenases/reductases (SDR) family.</text>
</comment>
<dbReference type="OrthoDB" id="9876299at2759"/>
<dbReference type="Proteomes" id="UP000467700">
    <property type="component" value="Unassembled WGS sequence"/>
</dbReference>
<evidence type="ECO:0000256" key="1">
    <source>
        <dbReference type="ARBA" id="ARBA00006484"/>
    </source>
</evidence>
<accession>A0A8S0WWY0</accession>
<dbReference type="Gene3D" id="3.40.50.720">
    <property type="entry name" value="NAD(P)-binding Rossmann-like Domain"/>
    <property type="match status" value="1"/>
</dbReference>
<evidence type="ECO:0000256" key="3">
    <source>
        <dbReference type="ARBA" id="ARBA00023002"/>
    </source>
</evidence>
<comment type="caution">
    <text evidence="4">The sequence shown here is derived from an EMBL/GenBank/DDBJ whole genome shotgun (WGS) entry which is preliminary data.</text>
</comment>
<keyword evidence="3" id="KW-0560">Oxidoreductase</keyword>
<evidence type="ECO:0000313" key="4">
    <source>
        <dbReference type="EMBL" id="CAA7260838.1"/>
    </source>
</evidence>
<dbReference type="PANTHER" id="PTHR43544">
    <property type="entry name" value="SHORT-CHAIN DEHYDROGENASE/REDUCTASE"/>
    <property type="match status" value="1"/>
</dbReference>
<evidence type="ECO:0000256" key="2">
    <source>
        <dbReference type="ARBA" id="ARBA00022857"/>
    </source>
</evidence>
<keyword evidence="5" id="KW-1185">Reference proteome</keyword>
<dbReference type="AlphaFoldDB" id="A0A8S0WWY0"/>
<reference evidence="4 5" key="1">
    <citation type="submission" date="2020-01" db="EMBL/GenBank/DDBJ databases">
        <authorList>
            <person name="Gupta K D."/>
        </authorList>
    </citation>
    <scope>NUCLEOTIDE SEQUENCE [LARGE SCALE GENOMIC DNA]</scope>
</reference>
<dbReference type="GO" id="GO:0016491">
    <property type="term" value="F:oxidoreductase activity"/>
    <property type="evidence" value="ECO:0007669"/>
    <property type="project" value="UniProtKB-KW"/>
</dbReference>
<evidence type="ECO:0000313" key="5">
    <source>
        <dbReference type="Proteomes" id="UP000467700"/>
    </source>
</evidence>
<organism evidence="4 5">
    <name type="scientific">Cyclocybe aegerita</name>
    <name type="common">Black poplar mushroom</name>
    <name type="synonym">Agrocybe aegerita</name>
    <dbReference type="NCBI Taxonomy" id="1973307"/>
    <lineage>
        <taxon>Eukaryota</taxon>
        <taxon>Fungi</taxon>
        <taxon>Dikarya</taxon>
        <taxon>Basidiomycota</taxon>
        <taxon>Agaricomycotina</taxon>
        <taxon>Agaricomycetes</taxon>
        <taxon>Agaricomycetidae</taxon>
        <taxon>Agaricales</taxon>
        <taxon>Agaricineae</taxon>
        <taxon>Bolbitiaceae</taxon>
        <taxon>Cyclocybe</taxon>
    </lineage>
</organism>
<dbReference type="InterPro" id="IPR051468">
    <property type="entry name" value="Fungal_SecMetab_SDRs"/>
</dbReference>
<dbReference type="InterPro" id="IPR002347">
    <property type="entry name" value="SDR_fam"/>
</dbReference>
<dbReference type="Pfam" id="PF00106">
    <property type="entry name" value="adh_short"/>
    <property type="match status" value="1"/>
</dbReference>
<dbReference type="PRINTS" id="PR00081">
    <property type="entry name" value="GDHRDH"/>
</dbReference>
<keyword evidence="2" id="KW-0521">NADP</keyword>
<dbReference type="GO" id="GO:0005737">
    <property type="term" value="C:cytoplasm"/>
    <property type="evidence" value="ECO:0007669"/>
    <property type="project" value="TreeGrafter"/>
</dbReference>
<dbReference type="PANTHER" id="PTHR43544:SF7">
    <property type="entry name" value="NADB-LER2"/>
    <property type="match status" value="1"/>
</dbReference>
<name>A0A8S0WWY0_CYCAE</name>
<dbReference type="EMBL" id="CACVBS010000031">
    <property type="protein sequence ID" value="CAA7260838.1"/>
    <property type="molecule type" value="Genomic_DNA"/>
</dbReference>
<gene>
    <name evidence="4" type="ORF">AAE3_LOCUS3284</name>
</gene>
<evidence type="ECO:0008006" key="6">
    <source>
        <dbReference type="Google" id="ProtNLM"/>
    </source>
</evidence>
<dbReference type="InterPro" id="IPR036291">
    <property type="entry name" value="NAD(P)-bd_dom_sf"/>
</dbReference>
<protein>
    <recommendedName>
        <fullName evidence="6">NAD(P)-binding protein</fullName>
    </recommendedName>
</protein>
<proteinExistence type="inferred from homology"/>